<feature type="region of interest" description="Disordered" evidence="1">
    <location>
        <begin position="80"/>
        <end position="104"/>
    </location>
</feature>
<dbReference type="Proteomes" id="UP000071859">
    <property type="component" value="Unassembled WGS sequence"/>
</dbReference>
<proteinExistence type="predicted"/>
<dbReference type="InterPro" id="IPR025421">
    <property type="entry name" value="DUF4148"/>
</dbReference>
<sequence>MKSWVNGVIAVVVLSAPLASFAQSSAPVSRADVRAELVQVEKAGYSPAAEDATYPAKLQAAEARVADVRLAQAQAEGYGASTGAASQSGRASKRIDPQGVFFGQ</sequence>
<evidence type="ECO:0000313" key="4">
    <source>
        <dbReference type="Proteomes" id="UP000071859"/>
    </source>
</evidence>
<reference evidence="3" key="1">
    <citation type="submission" date="2016-01" db="EMBL/GenBank/DDBJ databases">
        <authorList>
            <person name="Peeters C."/>
        </authorList>
    </citation>
    <scope>NUCLEOTIDE SEQUENCE</scope>
    <source>
        <strain evidence="3">LMG 29321</strain>
    </source>
</reference>
<dbReference type="EMBL" id="FCOX02000070">
    <property type="protein sequence ID" value="SAL04873.1"/>
    <property type="molecule type" value="Genomic_DNA"/>
</dbReference>
<name>A0A158EDM6_9BURK</name>
<keyword evidence="2" id="KW-0732">Signal</keyword>
<evidence type="ECO:0000313" key="3">
    <source>
        <dbReference type="EMBL" id="SAL04873.1"/>
    </source>
</evidence>
<evidence type="ECO:0000256" key="2">
    <source>
        <dbReference type="SAM" id="SignalP"/>
    </source>
</evidence>
<protein>
    <submittedName>
        <fullName evidence="3">Membrane protein</fullName>
    </submittedName>
</protein>
<dbReference type="AlphaFoldDB" id="A0A158EDM6"/>
<gene>
    <name evidence="3" type="ORF">AWB78_07171</name>
</gene>
<keyword evidence="4" id="KW-1185">Reference proteome</keyword>
<dbReference type="RefSeq" id="WP_062611229.1">
    <property type="nucleotide sequence ID" value="NZ_FCOX02000070.1"/>
</dbReference>
<accession>A0A158EDM6</accession>
<dbReference type="OrthoDB" id="9111896at2"/>
<comment type="caution">
    <text evidence="3">The sequence shown here is derived from an EMBL/GenBank/DDBJ whole genome shotgun (WGS) entry which is preliminary data.</text>
</comment>
<feature type="chain" id="PRO_5007625129" evidence="2">
    <location>
        <begin position="23"/>
        <end position="104"/>
    </location>
</feature>
<feature type="signal peptide" evidence="2">
    <location>
        <begin position="1"/>
        <end position="22"/>
    </location>
</feature>
<dbReference type="Pfam" id="PF13663">
    <property type="entry name" value="DUF4148"/>
    <property type="match status" value="1"/>
</dbReference>
<organism evidence="3 4">
    <name type="scientific">Caballeronia calidae</name>
    <dbReference type="NCBI Taxonomy" id="1777139"/>
    <lineage>
        <taxon>Bacteria</taxon>
        <taxon>Pseudomonadati</taxon>
        <taxon>Pseudomonadota</taxon>
        <taxon>Betaproteobacteria</taxon>
        <taxon>Burkholderiales</taxon>
        <taxon>Burkholderiaceae</taxon>
        <taxon>Caballeronia</taxon>
    </lineage>
</organism>
<evidence type="ECO:0000256" key="1">
    <source>
        <dbReference type="SAM" id="MobiDB-lite"/>
    </source>
</evidence>